<evidence type="ECO:0000313" key="1">
    <source>
        <dbReference type="EMBL" id="KAI8420019.1"/>
    </source>
</evidence>
<accession>A0ACC0J7F9</accession>
<comment type="caution">
    <text evidence="1">The sequence shown here is derived from an EMBL/GenBank/DDBJ whole genome shotgun (WGS) entry which is preliminary data.</text>
</comment>
<gene>
    <name evidence="1" type="ORF">MSG28_008615</name>
</gene>
<keyword evidence="2" id="KW-1185">Reference proteome</keyword>
<evidence type="ECO:0000313" key="2">
    <source>
        <dbReference type="Proteomes" id="UP001064048"/>
    </source>
</evidence>
<protein>
    <submittedName>
        <fullName evidence="1">Uncharacterized protein</fullName>
    </submittedName>
</protein>
<sequence length="1006" mass="113789">MNNNSNVFKFHGNNMIVHAKGPNIGENISSSFHSNLLSSTMNLPRNFERQGYAELCSQRSMFYGRELSPTASARSDFQPRNFHRPFTQGYSQISTYKGRGGSPVSMRSMDSNASVATDIAHGIKNGNFNKHEWRIILQAINNKRKHNFRRRAEKRRKMKLYFQNTRNASGDDSGEQGSNSSMSSDDCMSTRTGYSSRLGRNYKENVPQSLPSLDARSMETNFREDIRDIRQQAMKNPSRRDPENVKSLHNKPNNIFNSQMNHKNTLPSQGHFLSGPRNVFSSQSYMNSHENGVSSQRNTINTSDYSTKSLQNSTVKLQKDRFKSGNQFSSQRFNNSLMPIEELKRNENVKSTTKNSKNNKKNKQRSDMDANSSEDDTIFLDTTTTVSKTQTKQKSNNTRQKRNVDCLDDVPMSAKKKCKTTPINNNKAGQKTKNINGNNDFVFAKPQFPIRKKPIEKLISKSAEPYSNIAVNVQEDNTRVQAIDAPSQEKEAEYKPVETTQHTNSDVSMRPSFIKRKLFTQTLDITERKSNSCESLSTDSPQNNIYSALLREKHKTRKLTTSQSLLSRDVSQDDNNLLDLIHKIVPPSQVNTTNIVKPSHTRVNENKTASDGDDKWDITSILSTCNNDSVSDTYTDDEIFKIANGVKTNNTNKCKEKGKQSKQNKQVDANSGKKTTIDKREVNNDAMAKCNVIVHKLSLVKIPSTQLKSPVADHAKKITLSNSRIDAFWNTDAESDYECPPTPHGLKEKYLNGKSKNDNIATPKQSNIKSFHEVRPNISTNKISKNTKTQLNSLVVTKNDTTLVKALKKQTNKMTNKASTTTLNNTNYKEAQPEQTDKNKKAPTAKLVKTRRQTKNRSAIEESCLSKHDFPARKNCTEANTKQSHTNQSKEKNTKSQPATESTKTRNRSLNNIQSQTDNTKKPKLQKNANHLLQTKDDFEDIQNGTICKVLRSRAIDLSSSFNSDKFELTGLSHVRKSRTPSKRISFNKSRNVTVKKGRNNKLNAK</sequence>
<dbReference type="EMBL" id="CM046114">
    <property type="protein sequence ID" value="KAI8420019.1"/>
    <property type="molecule type" value="Genomic_DNA"/>
</dbReference>
<reference evidence="1 2" key="1">
    <citation type="journal article" date="2022" name="Genome Biol. Evol.">
        <title>The Spruce Budworm Genome: Reconstructing the Evolutionary History of Antifreeze Proteins.</title>
        <authorList>
            <person name="Beliveau C."/>
            <person name="Gagne P."/>
            <person name="Picq S."/>
            <person name="Vernygora O."/>
            <person name="Keeling C.I."/>
            <person name="Pinkney K."/>
            <person name="Doucet D."/>
            <person name="Wen F."/>
            <person name="Johnston J.S."/>
            <person name="Maaroufi H."/>
            <person name="Boyle B."/>
            <person name="Laroche J."/>
            <person name="Dewar K."/>
            <person name="Juretic N."/>
            <person name="Blackburn G."/>
            <person name="Nisole A."/>
            <person name="Brunet B."/>
            <person name="Brandao M."/>
            <person name="Lumley L."/>
            <person name="Duan J."/>
            <person name="Quan G."/>
            <person name="Lucarotti C.J."/>
            <person name="Roe A.D."/>
            <person name="Sperling F.A.H."/>
            <person name="Levesque R.C."/>
            <person name="Cusson M."/>
        </authorList>
    </citation>
    <scope>NUCLEOTIDE SEQUENCE [LARGE SCALE GENOMIC DNA]</scope>
    <source>
        <strain evidence="1">Glfc:IPQL:Cfum</strain>
    </source>
</reference>
<dbReference type="Proteomes" id="UP001064048">
    <property type="component" value="Chromosome 14"/>
</dbReference>
<proteinExistence type="predicted"/>
<name>A0ACC0J7F9_CHOFU</name>
<organism evidence="1 2">
    <name type="scientific">Choristoneura fumiferana</name>
    <name type="common">Spruce budworm moth</name>
    <name type="synonym">Archips fumiferana</name>
    <dbReference type="NCBI Taxonomy" id="7141"/>
    <lineage>
        <taxon>Eukaryota</taxon>
        <taxon>Metazoa</taxon>
        <taxon>Ecdysozoa</taxon>
        <taxon>Arthropoda</taxon>
        <taxon>Hexapoda</taxon>
        <taxon>Insecta</taxon>
        <taxon>Pterygota</taxon>
        <taxon>Neoptera</taxon>
        <taxon>Endopterygota</taxon>
        <taxon>Lepidoptera</taxon>
        <taxon>Glossata</taxon>
        <taxon>Ditrysia</taxon>
        <taxon>Tortricoidea</taxon>
        <taxon>Tortricidae</taxon>
        <taxon>Tortricinae</taxon>
        <taxon>Choristoneura</taxon>
    </lineage>
</organism>